<dbReference type="Proteomes" id="UP001165667">
    <property type="component" value="Unassembled WGS sequence"/>
</dbReference>
<comment type="caution">
    <text evidence="1">The sequence shown here is derived from an EMBL/GenBank/DDBJ whole genome shotgun (WGS) entry which is preliminary data.</text>
</comment>
<keyword evidence="2" id="KW-1185">Reference proteome</keyword>
<gene>
    <name evidence="1" type="ORF">M8523_28290</name>
</gene>
<sequence>MTKDEVAAFFDRLSEEATKPDGRMPPEFAKLAETWRGALSDANGDEIEADAEEIAAYVDGQLHGAELLAFEAKLAASPALRDEVEDLRGDIAALGSNAEEAVQASVAGEVDLAGLRATLEARQPLTMAQQRALFTNPTLRADYNRLIRVDRLPAAAAPSPSMLRAVPHLAMPARAAAASDREIDGRSFAGATIHIGSAGLPNQFLIRIRFEGGEASFDALELQGSDGTLAYLTLPPAHKGEMKWIADTDAPDVGEAVALLRDPRASGTFRRREDFD</sequence>
<dbReference type="InterPro" id="IPR041916">
    <property type="entry name" value="Anti_sigma_zinc_sf"/>
</dbReference>
<dbReference type="RefSeq" id="WP_282588242.1">
    <property type="nucleotide sequence ID" value="NZ_JAMOIM010000034.1"/>
</dbReference>
<name>A0AA41Z2V9_9HYPH</name>
<evidence type="ECO:0000313" key="1">
    <source>
        <dbReference type="EMBL" id="MCW6511863.1"/>
    </source>
</evidence>
<reference evidence="1" key="1">
    <citation type="submission" date="2022-05" db="EMBL/GenBank/DDBJ databases">
        <authorList>
            <person name="Pankratov T."/>
        </authorList>
    </citation>
    <scope>NUCLEOTIDE SEQUENCE</scope>
    <source>
        <strain evidence="1">BP6-180914</strain>
    </source>
</reference>
<protein>
    <submittedName>
        <fullName evidence="1">Uncharacterized protein</fullName>
    </submittedName>
</protein>
<accession>A0AA41Z2V9</accession>
<dbReference type="Gene3D" id="1.10.10.1320">
    <property type="entry name" value="Anti-sigma factor, zinc-finger domain"/>
    <property type="match status" value="1"/>
</dbReference>
<organism evidence="1 2">
    <name type="scientific">Lichenifustis flavocetrariae</name>
    <dbReference type="NCBI Taxonomy" id="2949735"/>
    <lineage>
        <taxon>Bacteria</taxon>
        <taxon>Pseudomonadati</taxon>
        <taxon>Pseudomonadota</taxon>
        <taxon>Alphaproteobacteria</taxon>
        <taxon>Hyphomicrobiales</taxon>
        <taxon>Lichenihabitantaceae</taxon>
        <taxon>Lichenifustis</taxon>
    </lineage>
</organism>
<dbReference type="AlphaFoldDB" id="A0AA41Z2V9"/>
<dbReference type="EMBL" id="JAMOIM010000034">
    <property type="protein sequence ID" value="MCW6511863.1"/>
    <property type="molecule type" value="Genomic_DNA"/>
</dbReference>
<proteinExistence type="predicted"/>
<evidence type="ECO:0000313" key="2">
    <source>
        <dbReference type="Proteomes" id="UP001165667"/>
    </source>
</evidence>